<organism evidence="7 8">
    <name type="scientific">Ophiocordyceps camponoti-rufipedis</name>
    <dbReference type="NCBI Taxonomy" id="2004952"/>
    <lineage>
        <taxon>Eukaryota</taxon>
        <taxon>Fungi</taxon>
        <taxon>Dikarya</taxon>
        <taxon>Ascomycota</taxon>
        <taxon>Pezizomycotina</taxon>
        <taxon>Sordariomycetes</taxon>
        <taxon>Hypocreomycetidae</taxon>
        <taxon>Hypocreales</taxon>
        <taxon>Ophiocordycipitaceae</taxon>
        <taxon>Ophiocordyceps</taxon>
    </lineage>
</organism>
<feature type="compositionally biased region" description="Pro residues" evidence="5">
    <location>
        <begin position="321"/>
        <end position="331"/>
    </location>
</feature>
<evidence type="ECO:0000313" key="7">
    <source>
        <dbReference type="EMBL" id="PHH78949.1"/>
    </source>
</evidence>
<dbReference type="InterPro" id="IPR001180">
    <property type="entry name" value="CNH_dom"/>
</dbReference>
<comment type="subcellular location">
    <subcellularLocation>
        <location evidence="1">Cytoplasm</location>
    </subcellularLocation>
</comment>
<evidence type="ECO:0000256" key="1">
    <source>
        <dbReference type="ARBA" id="ARBA00004496"/>
    </source>
</evidence>
<evidence type="ECO:0000256" key="3">
    <source>
        <dbReference type="ARBA" id="ARBA00022490"/>
    </source>
</evidence>
<sequence length="1204" mass="132015">MSTSLGSPPCRVAYLYREDGPYVLRPLLDDVPLSADGTKGHVVINCVEYLNGNLYVGTSASELLHFVQIPPDPADKSRTPIFILASRLSPAFSDSSGAAESSRPGVQEILLLPGVGKACVLCNWTVTFYSLPELSPVSGTGQVKNCNWIGGTDLNKATPRGADVTVLLLLKRRIQVVHVGESARAFKVGPDALRYSSLGSDLICFKNIDYAGSTLCVRRDSIACVADSKSYALLDIERQLKIPLMSISSLDEPPPPEEVGQAQSIAGDSGGAILRSVSSAESRTQSVSQIHNRSASLGGSILSNIRRQESPRPEDGSVGPSSPPDVPPSPRPRSAESGIGVPSTDKPLPANPPASEAVIPTQAVEQQAAPKAVRLKPHIASLTAEEFLVVIGISPSEPGIGMFVNLDGDATRATIGFEKYPLQVAVDGSQTDHPSSRNGLPEDGGGYVLASMAKSIGDQLQYGLEIQRWGAGNESNPEKHWLAAEEAEDTGAYGIQSLAGRSEIQFEDIVAKLCNRRFYAFSSTIEASTPSARSLDSRTASSIERLSKERELFERDDLPDDDPLPDGWEVTRVAEEDEFVRRLAKTEVRLAVWAGGRIWWAVRNPLLLQLDTLLDAACPAGFSEGRDMNRGAILSVIDTIRGRDAKTELEFLTFCYLRQKTGLLLLITLLTSDDETETFSDKELEVLETVLIDSKLDARVVLALVPGLRNEIIEGRRGIWIYGGIRQVADAFLRGNSFQSIAKAGLSSLSSRVLHFMRRFLWSWRKMKGFGSVADESQVFQTVDAALLTVLLQLDQDSPKGLGKGGAVRSELNDVIDKGVECFDRAVDLLKAYHRLYILSRLYQSRKMVGDVLSTWKRIIEGHRDDGEELRDGEQRVRDYLAKVSNPALVREYGVWLANRNPAIGVQVFAEERSKCPKFEPAAVVDLLREEAPAAVKHYLEHLVFNLNNEAYVNDLISYYLDLILNQLTTSPSSRQAVMTAYEAYRALRPPKPTYQHFLTENAPPDDSTSQCRLRLLQLLGGPYDIDAPSIRSRLEALDGDLLVPETIMLAGRDHLHDDALRLLVHTLGDYDTAVAYCLRGGTSVYVSTPRTLPPPTHQRRALFATLLNQFLAIQDVTDRLEQTGNLLDRFGPWFDVDQVLPLIPPSWPLDVIAAFLVAAFKRLVRQKHESRVARALTAAENLRVSYNVVSAADRIGPVVEATN</sequence>
<dbReference type="GO" id="GO:0006914">
    <property type="term" value="P:autophagy"/>
    <property type="evidence" value="ECO:0007669"/>
    <property type="project" value="TreeGrafter"/>
</dbReference>
<name>A0A2C5XTE2_9HYPO</name>
<dbReference type="AlphaFoldDB" id="A0A2C5XTE2"/>
<evidence type="ECO:0000256" key="4">
    <source>
        <dbReference type="ARBA" id="ARBA00022927"/>
    </source>
</evidence>
<dbReference type="InterPro" id="IPR032914">
    <property type="entry name" value="Vam6/VPS39/TRAP1"/>
</dbReference>
<feature type="compositionally biased region" description="Basic and acidic residues" evidence="5">
    <location>
        <begin position="306"/>
        <end position="315"/>
    </location>
</feature>
<keyword evidence="8" id="KW-1185">Reference proteome</keyword>
<dbReference type="OrthoDB" id="5325112at2759"/>
<dbReference type="Proteomes" id="UP000226431">
    <property type="component" value="Unassembled WGS sequence"/>
</dbReference>
<dbReference type="PROSITE" id="PS50219">
    <property type="entry name" value="CNH"/>
    <property type="match status" value="1"/>
</dbReference>
<accession>A0A2C5XTE2</accession>
<dbReference type="PANTHER" id="PTHR12894:SF27">
    <property type="entry name" value="TRANSFORMING GROWTH FACTOR-BETA RECEPTOR-ASSOCIATED PROTEIN 1"/>
    <property type="match status" value="1"/>
</dbReference>
<keyword evidence="4" id="KW-0653">Protein transport</keyword>
<dbReference type="GO" id="GO:0015031">
    <property type="term" value="P:protein transport"/>
    <property type="evidence" value="ECO:0007669"/>
    <property type="project" value="UniProtKB-KW"/>
</dbReference>
<feature type="region of interest" description="Disordered" evidence="5">
    <location>
        <begin position="247"/>
        <end position="266"/>
    </location>
</feature>
<feature type="region of interest" description="Disordered" evidence="5">
    <location>
        <begin position="298"/>
        <end position="355"/>
    </location>
</feature>
<evidence type="ECO:0000259" key="6">
    <source>
        <dbReference type="PROSITE" id="PS50219"/>
    </source>
</evidence>
<evidence type="ECO:0000313" key="8">
    <source>
        <dbReference type="Proteomes" id="UP000226431"/>
    </source>
</evidence>
<dbReference type="GO" id="GO:0016020">
    <property type="term" value="C:membrane"/>
    <property type="evidence" value="ECO:0007669"/>
    <property type="project" value="TreeGrafter"/>
</dbReference>
<feature type="domain" description="CNH" evidence="6">
    <location>
        <begin position="41"/>
        <end position="476"/>
    </location>
</feature>
<dbReference type="EMBL" id="NJES01000062">
    <property type="protein sequence ID" value="PHH78949.1"/>
    <property type="molecule type" value="Genomic_DNA"/>
</dbReference>
<keyword evidence="2" id="KW-0813">Transport</keyword>
<dbReference type="STRING" id="2004952.A0A2C5XTE2"/>
<keyword evidence="3" id="KW-0963">Cytoplasm</keyword>
<protein>
    <recommendedName>
        <fullName evidence="6">CNH domain-containing protein</fullName>
    </recommendedName>
</protein>
<dbReference type="GO" id="GO:0005737">
    <property type="term" value="C:cytoplasm"/>
    <property type="evidence" value="ECO:0007669"/>
    <property type="project" value="UniProtKB-SubCell"/>
</dbReference>
<dbReference type="PANTHER" id="PTHR12894">
    <property type="entry name" value="CNH DOMAIN CONTAINING"/>
    <property type="match status" value="1"/>
</dbReference>
<reference evidence="7 8" key="1">
    <citation type="submission" date="2017-06" db="EMBL/GenBank/DDBJ databases">
        <title>Ant-infecting Ophiocordyceps genomes reveal a high diversity of potential behavioral manipulation genes and a possible major role for enterotoxins.</title>
        <authorList>
            <person name="De Bekker C."/>
            <person name="Evans H.C."/>
            <person name="Brachmann A."/>
            <person name="Hughes D.P."/>
        </authorList>
    </citation>
    <scope>NUCLEOTIDE SEQUENCE [LARGE SCALE GENOMIC DNA]</scope>
    <source>
        <strain evidence="7 8">Map16</strain>
    </source>
</reference>
<comment type="caution">
    <text evidence="7">The sequence shown here is derived from an EMBL/GenBank/DDBJ whole genome shotgun (WGS) entry which is preliminary data.</text>
</comment>
<evidence type="ECO:0000256" key="2">
    <source>
        <dbReference type="ARBA" id="ARBA00022448"/>
    </source>
</evidence>
<dbReference type="GO" id="GO:0034058">
    <property type="term" value="P:endosomal vesicle fusion"/>
    <property type="evidence" value="ECO:0007669"/>
    <property type="project" value="TreeGrafter"/>
</dbReference>
<gene>
    <name evidence="7" type="ORF">CDD80_5981</name>
</gene>
<proteinExistence type="predicted"/>
<evidence type="ECO:0000256" key="5">
    <source>
        <dbReference type="SAM" id="MobiDB-lite"/>
    </source>
</evidence>